<feature type="transmembrane region" description="Helical" evidence="6">
    <location>
        <begin position="217"/>
        <end position="235"/>
    </location>
</feature>
<dbReference type="GO" id="GO:0005886">
    <property type="term" value="C:plasma membrane"/>
    <property type="evidence" value="ECO:0007669"/>
    <property type="project" value="UniProtKB-SubCell"/>
</dbReference>
<keyword evidence="3 6" id="KW-0812">Transmembrane</keyword>
<organism evidence="8 9">
    <name type="scientific">Hymenobacter lutimineralis</name>
    <dbReference type="NCBI Taxonomy" id="2606448"/>
    <lineage>
        <taxon>Bacteria</taxon>
        <taxon>Pseudomonadati</taxon>
        <taxon>Bacteroidota</taxon>
        <taxon>Cytophagia</taxon>
        <taxon>Cytophagales</taxon>
        <taxon>Hymenobacteraceae</taxon>
        <taxon>Hymenobacter</taxon>
    </lineage>
</organism>
<dbReference type="SUPFAM" id="SSF82866">
    <property type="entry name" value="Multidrug efflux transporter AcrB transmembrane domain"/>
    <property type="match status" value="2"/>
</dbReference>
<proteinExistence type="predicted"/>
<evidence type="ECO:0000259" key="7">
    <source>
        <dbReference type="PROSITE" id="PS50156"/>
    </source>
</evidence>
<feature type="domain" description="SSD" evidence="7">
    <location>
        <begin position="621"/>
        <end position="748"/>
    </location>
</feature>
<dbReference type="PANTHER" id="PTHR33406">
    <property type="entry name" value="MEMBRANE PROTEIN MJ1562-RELATED"/>
    <property type="match status" value="1"/>
</dbReference>
<protein>
    <submittedName>
        <fullName evidence="8">MMPL family transporter</fullName>
    </submittedName>
</protein>
<dbReference type="InterPro" id="IPR050545">
    <property type="entry name" value="Mycobact_MmpL"/>
</dbReference>
<evidence type="ECO:0000256" key="2">
    <source>
        <dbReference type="ARBA" id="ARBA00022475"/>
    </source>
</evidence>
<dbReference type="Pfam" id="PF03176">
    <property type="entry name" value="MMPL"/>
    <property type="match status" value="2"/>
</dbReference>
<evidence type="ECO:0000256" key="4">
    <source>
        <dbReference type="ARBA" id="ARBA00022989"/>
    </source>
</evidence>
<feature type="transmembrane region" description="Helical" evidence="6">
    <location>
        <begin position="684"/>
        <end position="710"/>
    </location>
</feature>
<dbReference type="EMBL" id="VTHL01000017">
    <property type="protein sequence ID" value="TYZ07423.1"/>
    <property type="molecule type" value="Genomic_DNA"/>
</dbReference>
<dbReference type="InterPro" id="IPR004869">
    <property type="entry name" value="MMPL_dom"/>
</dbReference>
<dbReference type="AlphaFoldDB" id="A0A5D6UV72"/>
<feature type="transmembrane region" description="Helical" evidence="6">
    <location>
        <begin position="601"/>
        <end position="623"/>
    </location>
</feature>
<gene>
    <name evidence="8" type="ORF">FY528_15275</name>
</gene>
<evidence type="ECO:0000256" key="1">
    <source>
        <dbReference type="ARBA" id="ARBA00004651"/>
    </source>
</evidence>
<reference evidence="8 9" key="1">
    <citation type="submission" date="2019-08" db="EMBL/GenBank/DDBJ databases">
        <authorList>
            <person name="Seo M.-J."/>
        </authorList>
    </citation>
    <scope>NUCLEOTIDE SEQUENCE [LARGE SCALE GENOMIC DNA]</scope>
    <source>
        <strain evidence="8 9">KIGAM108</strain>
    </source>
</reference>
<sequence length="760" mass="82031">MTVCYSTFTLMIDFLYRFRFWLLTLVAGLVVVLTPGVRTAVQIDNSLSVWFLEGDPALRAYRDYQARFGNDEVVTLVVHDSAGLLRTPYLGSLSALSQELAALPDVAAVLGPGTTTIAGRGLMAGAHPLLSAQTSEAKVRQDLSRLPTLREQLFSPDFQTTRLLIELKTSPTFDARRADILAKIRGVAARHLPPGHYWLGGVGVLYAGLNALSEQDFGRFLGLGYGLMFLALLLLYRNLRLLLYVGGIVGLATYLTLGVYGAMGYRLNLMTVLLPMVLILLGIMDALHIINERNLVLTEPGQTPHSAALTALRHTLAPCLATMLTTAAGFLALVSSPMAILRTFGGFAALGIVLCLFFTFLLGVLLLPGYQGRPRATMQAAGGLARLYTWVDAHPRQLTALALVLTVAAAFGALRLRADTYTLGYFPDDHAVVRDHQAMQRTWGAYMPLELLVEPRPGHTLHDAAVVQAAAAFADSARTLAGVGRVAGFHTLYLAGLETVVPASRARAALGSQSLLNRVHARLVPDYPQLTRQFIDEASGTGRITVAGPMLSARELTAKSEVLLRMARHTLGPVATVRAAGYQPLYARIVDYVTRSQASSLGWSAVVIFGLVWWFVGSFRLALLTLAPNLLPVLLLLGLMGWAGIALDTATASIAAIVLSLCTDDTVHFVHHYQQLRRQNLAPAAARFATITHVGPTILLSSGVLFVGYLAMTLASLKTVMLFGLLTAVSIAAAFYAELLVFPLLLARFDREKPAVEAVK</sequence>
<name>A0A5D6UV72_9BACT</name>
<dbReference type="InterPro" id="IPR000731">
    <property type="entry name" value="SSD"/>
</dbReference>
<feature type="transmembrane region" description="Helical" evidence="6">
    <location>
        <begin position="20"/>
        <end position="41"/>
    </location>
</feature>
<evidence type="ECO:0000256" key="3">
    <source>
        <dbReference type="ARBA" id="ARBA00022692"/>
    </source>
</evidence>
<evidence type="ECO:0000313" key="8">
    <source>
        <dbReference type="EMBL" id="TYZ07423.1"/>
    </source>
</evidence>
<evidence type="ECO:0000256" key="6">
    <source>
        <dbReference type="SAM" id="Phobius"/>
    </source>
</evidence>
<dbReference type="Gene3D" id="1.20.1640.10">
    <property type="entry name" value="Multidrug efflux transporter AcrB transmembrane domain"/>
    <property type="match status" value="2"/>
</dbReference>
<feature type="transmembrane region" description="Helical" evidence="6">
    <location>
        <begin position="722"/>
        <end position="746"/>
    </location>
</feature>
<feature type="transmembrane region" description="Helical" evidence="6">
    <location>
        <begin position="635"/>
        <end position="663"/>
    </location>
</feature>
<dbReference type="Proteomes" id="UP000322791">
    <property type="component" value="Unassembled WGS sequence"/>
</dbReference>
<keyword evidence="9" id="KW-1185">Reference proteome</keyword>
<feature type="transmembrane region" description="Helical" evidence="6">
    <location>
        <begin position="241"/>
        <end position="260"/>
    </location>
</feature>
<keyword evidence="5 6" id="KW-0472">Membrane</keyword>
<dbReference type="PROSITE" id="PS50156">
    <property type="entry name" value="SSD"/>
    <property type="match status" value="1"/>
</dbReference>
<keyword evidence="2" id="KW-1003">Cell membrane</keyword>
<evidence type="ECO:0000256" key="5">
    <source>
        <dbReference type="ARBA" id="ARBA00023136"/>
    </source>
</evidence>
<feature type="transmembrane region" description="Helical" evidence="6">
    <location>
        <begin position="272"/>
        <end position="291"/>
    </location>
</feature>
<feature type="transmembrane region" description="Helical" evidence="6">
    <location>
        <begin position="311"/>
        <end position="334"/>
    </location>
</feature>
<keyword evidence="4 6" id="KW-1133">Transmembrane helix</keyword>
<feature type="transmembrane region" description="Helical" evidence="6">
    <location>
        <begin position="346"/>
        <end position="367"/>
    </location>
</feature>
<evidence type="ECO:0000313" key="9">
    <source>
        <dbReference type="Proteomes" id="UP000322791"/>
    </source>
</evidence>
<dbReference type="PANTHER" id="PTHR33406:SF12">
    <property type="entry name" value="BLR2997 PROTEIN"/>
    <property type="match status" value="1"/>
</dbReference>
<comment type="caution">
    <text evidence="8">The sequence shown here is derived from an EMBL/GenBank/DDBJ whole genome shotgun (WGS) entry which is preliminary data.</text>
</comment>
<accession>A0A5D6UV72</accession>
<comment type="subcellular location">
    <subcellularLocation>
        <location evidence="1">Cell membrane</location>
        <topology evidence="1">Multi-pass membrane protein</topology>
    </subcellularLocation>
</comment>